<dbReference type="Pfam" id="PF18126">
    <property type="entry name" value="Mitoc_mL59"/>
    <property type="match status" value="1"/>
</dbReference>
<keyword evidence="4" id="KW-1185">Reference proteome</keyword>
<proteinExistence type="predicted"/>
<comment type="caution">
    <text evidence="3">The sequence shown here is derived from an EMBL/GenBank/DDBJ whole genome shotgun (WGS) entry which is preliminary data.</text>
</comment>
<sequence>MASHGAAMQAIKRFRRRELADLMGHLRIFGALPEPAPSATPAKLGENIVLPNPFLPKKNPKTGNWRPPKYSLRRQAELVKMAKISGTLSTLPPGPKTFAAKLREERVQNALRAAIKRSAIKWDKVIWAGEAKPKTNAGVQSGTRLYAGRKRMFKGHLWERKRAERIKKHTILMRDMAARVERYKNYYKKRRPNPLKPSRSTKPPKLPF</sequence>
<evidence type="ECO:0000256" key="1">
    <source>
        <dbReference type="SAM" id="MobiDB-lite"/>
    </source>
</evidence>
<dbReference type="Proteomes" id="UP000284706">
    <property type="component" value="Unassembled WGS sequence"/>
</dbReference>
<evidence type="ECO:0000259" key="2">
    <source>
        <dbReference type="Pfam" id="PF18126"/>
    </source>
</evidence>
<dbReference type="OrthoDB" id="18529at2759"/>
<dbReference type="AlphaFoldDB" id="A0A409Y1A5"/>
<evidence type="ECO:0000313" key="3">
    <source>
        <dbReference type="EMBL" id="PPQ96824.1"/>
    </source>
</evidence>
<gene>
    <name evidence="3" type="ORF">CVT26_005993</name>
</gene>
<protein>
    <recommendedName>
        <fullName evidence="2">Large ribosomal subunit protein mL59 domain-containing protein</fullName>
    </recommendedName>
</protein>
<dbReference type="InterPro" id="IPR040922">
    <property type="entry name" value="Ribosomal_mL59_dom"/>
</dbReference>
<dbReference type="STRING" id="231916.A0A409Y1A5"/>
<dbReference type="InterPro" id="IPR037507">
    <property type="entry name" value="Ribosomal_mL59"/>
</dbReference>
<dbReference type="InParanoid" id="A0A409Y1A5"/>
<dbReference type="GO" id="GO:0003735">
    <property type="term" value="F:structural constituent of ribosome"/>
    <property type="evidence" value="ECO:0007669"/>
    <property type="project" value="InterPro"/>
</dbReference>
<organism evidence="3 4">
    <name type="scientific">Gymnopilus dilepis</name>
    <dbReference type="NCBI Taxonomy" id="231916"/>
    <lineage>
        <taxon>Eukaryota</taxon>
        <taxon>Fungi</taxon>
        <taxon>Dikarya</taxon>
        <taxon>Basidiomycota</taxon>
        <taxon>Agaricomycotina</taxon>
        <taxon>Agaricomycetes</taxon>
        <taxon>Agaricomycetidae</taxon>
        <taxon>Agaricales</taxon>
        <taxon>Agaricineae</taxon>
        <taxon>Hymenogastraceae</taxon>
        <taxon>Gymnopilus</taxon>
    </lineage>
</organism>
<dbReference type="PANTHER" id="PTHR28041">
    <property type="entry name" value="54S RIBOSOMAL PROTEIN L25, MITOCHONDRIAL"/>
    <property type="match status" value="1"/>
</dbReference>
<feature type="domain" description="Large ribosomal subunit protein mL59" evidence="2">
    <location>
        <begin position="10"/>
        <end position="185"/>
    </location>
</feature>
<feature type="region of interest" description="Disordered" evidence="1">
    <location>
        <begin position="186"/>
        <end position="208"/>
    </location>
</feature>
<dbReference type="EMBL" id="NHYE01001319">
    <property type="protein sequence ID" value="PPQ96824.1"/>
    <property type="molecule type" value="Genomic_DNA"/>
</dbReference>
<evidence type="ECO:0000313" key="4">
    <source>
        <dbReference type="Proteomes" id="UP000284706"/>
    </source>
</evidence>
<dbReference type="GO" id="GO:0005762">
    <property type="term" value="C:mitochondrial large ribosomal subunit"/>
    <property type="evidence" value="ECO:0007669"/>
    <property type="project" value="InterPro"/>
</dbReference>
<reference evidence="3 4" key="1">
    <citation type="journal article" date="2018" name="Evol. Lett.">
        <title>Horizontal gene cluster transfer increased hallucinogenic mushroom diversity.</title>
        <authorList>
            <person name="Reynolds H.T."/>
            <person name="Vijayakumar V."/>
            <person name="Gluck-Thaler E."/>
            <person name="Korotkin H.B."/>
            <person name="Matheny P.B."/>
            <person name="Slot J.C."/>
        </authorList>
    </citation>
    <scope>NUCLEOTIDE SEQUENCE [LARGE SCALE GENOMIC DNA]</scope>
    <source>
        <strain evidence="3 4">SRW20</strain>
    </source>
</reference>
<name>A0A409Y1A5_9AGAR</name>
<accession>A0A409Y1A5</accession>
<dbReference type="PANTHER" id="PTHR28041:SF1">
    <property type="entry name" value="LARGE RIBOSOMAL SUBUNIT PROTEIN ML59"/>
    <property type="match status" value="1"/>
</dbReference>